<sequence>MPTSLGPMSSTPQVYRIDGSKIATPADFYVEIGRAVNGPGGYFGNNLDALEDCLRGGFGTPDDGDFVFDWEHSDESRKALSNNGAESTDGSSAMTRIADVFRDVHVPLRLR</sequence>
<evidence type="ECO:0000259" key="2">
    <source>
        <dbReference type="Pfam" id="PF01337"/>
    </source>
</evidence>
<proteinExistence type="inferred from homology"/>
<dbReference type="STRING" id="1344003.SAMN05445060_3466"/>
<name>A0A1N7H3D3_9NOCA</name>
<comment type="similarity">
    <text evidence="1">Belongs to the barstar family.</text>
</comment>
<organism evidence="3 4">
    <name type="scientific">Williamsia sterculiae</name>
    <dbReference type="NCBI Taxonomy" id="1344003"/>
    <lineage>
        <taxon>Bacteria</taxon>
        <taxon>Bacillati</taxon>
        <taxon>Actinomycetota</taxon>
        <taxon>Actinomycetes</taxon>
        <taxon>Mycobacteriales</taxon>
        <taxon>Nocardiaceae</taxon>
        <taxon>Williamsia</taxon>
    </lineage>
</organism>
<dbReference type="InterPro" id="IPR000468">
    <property type="entry name" value="Barstar"/>
</dbReference>
<evidence type="ECO:0000313" key="4">
    <source>
        <dbReference type="Proteomes" id="UP000186218"/>
    </source>
</evidence>
<keyword evidence="4" id="KW-1185">Reference proteome</keyword>
<accession>A0A1N7H3D3</accession>
<feature type="domain" description="Barstar (barnase inhibitor)" evidence="2">
    <location>
        <begin position="14"/>
        <end position="85"/>
    </location>
</feature>
<dbReference type="SUPFAM" id="SSF52038">
    <property type="entry name" value="Barstar-related"/>
    <property type="match status" value="1"/>
</dbReference>
<dbReference type="InterPro" id="IPR035905">
    <property type="entry name" value="Barstar-like_sf"/>
</dbReference>
<dbReference type="Pfam" id="PF01337">
    <property type="entry name" value="Barstar"/>
    <property type="match status" value="1"/>
</dbReference>
<protein>
    <submittedName>
        <fullName evidence="3">Barstar, RNAse (Barnase) inhibitor</fullName>
    </submittedName>
</protein>
<dbReference type="Gene3D" id="3.30.370.10">
    <property type="entry name" value="Barstar-like"/>
    <property type="match status" value="1"/>
</dbReference>
<dbReference type="Proteomes" id="UP000186218">
    <property type="component" value="Unassembled WGS sequence"/>
</dbReference>
<dbReference type="AlphaFoldDB" id="A0A1N7H3D3"/>
<dbReference type="EMBL" id="FTNT01000011">
    <property type="protein sequence ID" value="SIS19352.1"/>
    <property type="molecule type" value="Genomic_DNA"/>
</dbReference>
<reference evidence="3 4" key="1">
    <citation type="submission" date="2017-01" db="EMBL/GenBank/DDBJ databases">
        <authorList>
            <person name="Mah S.A."/>
            <person name="Swanson W.J."/>
            <person name="Moy G.W."/>
            <person name="Vacquier V.D."/>
        </authorList>
    </citation>
    <scope>NUCLEOTIDE SEQUENCE [LARGE SCALE GENOMIC DNA]</scope>
    <source>
        <strain evidence="3 4">CPCC 203464</strain>
    </source>
</reference>
<evidence type="ECO:0000313" key="3">
    <source>
        <dbReference type="EMBL" id="SIS19352.1"/>
    </source>
</evidence>
<gene>
    <name evidence="3" type="ORF">SAMN05445060_3466</name>
</gene>
<evidence type="ECO:0000256" key="1">
    <source>
        <dbReference type="ARBA" id="ARBA00006845"/>
    </source>
</evidence>